<gene>
    <name evidence="2" type="ORF">GCM10010123_09570</name>
</gene>
<reference evidence="2" key="2">
    <citation type="submission" date="2020-09" db="EMBL/GenBank/DDBJ databases">
        <authorList>
            <person name="Sun Q."/>
            <person name="Ohkuma M."/>
        </authorList>
    </citation>
    <scope>NUCLEOTIDE SEQUENCE</scope>
    <source>
        <strain evidence="2">JCM 3090</strain>
    </source>
</reference>
<feature type="domain" description="Transcription regulator PadR N-terminal" evidence="1">
    <location>
        <begin position="13"/>
        <end position="90"/>
    </location>
</feature>
<dbReference type="SUPFAM" id="SSF46785">
    <property type="entry name" value="Winged helix' DNA-binding domain"/>
    <property type="match status" value="1"/>
</dbReference>
<keyword evidence="3" id="KW-1185">Reference proteome</keyword>
<dbReference type="Gene3D" id="1.10.10.10">
    <property type="entry name" value="Winged helix-like DNA-binding domain superfamily/Winged helix DNA-binding domain"/>
    <property type="match status" value="1"/>
</dbReference>
<reference evidence="2" key="1">
    <citation type="journal article" date="2014" name="Int. J. Syst. Evol. Microbiol.">
        <title>Complete genome sequence of Corynebacterium casei LMG S-19264T (=DSM 44701T), isolated from a smear-ripened cheese.</title>
        <authorList>
            <consortium name="US DOE Joint Genome Institute (JGI-PGF)"/>
            <person name="Walter F."/>
            <person name="Albersmeier A."/>
            <person name="Kalinowski J."/>
            <person name="Ruckert C."/>
        </authorList>
    </citation>
    <scope>NUCLEOTIDE SEQUENCE</scope>
    <source>
        <strain evidence="2">JCM 3090</strain>
    </source>
</reference>
<dbReference type="PANTHER" id="PTHR43252:SF6">
    <property type="entry name" value="NEGATIVE TRANSCRIPTION REGULATOR PADR"/>
    <property type="match status" value="1"/>
</dbReference>
<dbReference type="AlphaFoldDB" id="A0A8J3B7X5"/>
<dbReference type="InterPro" id="IPR036390">
    <property type="entry name" value="WH_DNA-bd_sf"/>
</dbReference>
<evidence type="ECO:0000313" key="3">
    <source>
        <dbReference type="Proteomes" id="UP000649739"/>
    </source>
</evidence>
<organism evidence="2 3">
    <name type="scientific">Pilimelia anulata</name>
    <dbReference type="NCBI Taxonomy" id="53371"/>
    <lineage>
        <taxon>Bacteria</taxon>
        <taxon>Bacillati</taxon>
        <taxon>Actinomycetota</taxon>
        <taxon>Actinomycetes</taxon>
        <taxon>Micromonosporales</taxon>
        <taxon>Micromonosporaceae</taxon>
        <taxon>Pilimelia</taxon>
    </lineage>
</organism>
<dbReference type="RefSeq" id="WP_189168731.1">
    <property type="nucleotide sequence ID" value="NZ_BMQB01000001.1"/>
</dbReference>
<dbReference type="Pfam" id="PF03551">
    <property type="entry name" value="PadR"/>
    <property type="match status" value="1"/>
</dbReference>
<dbReference type="InterPro" id="IPR036388">
    <property type="entry name" value="WH-like_DNA-bd_sf"/>
</dbReference>
<proteinExistence type="predicted"/>
<comment type="caution">
    <text evidence="2">The sequence shown here is derived from an EMBL/GenBank/DDBJ whole genome shotgun (WGS) entry which is preliminary data.</text>
</comment>
<sequence>MPAPRRSVLALAVLSMLTEEPMHAYRMHQLIKERRKDDVVNVSQRNSVYQTIQRLVRDGLAEIAATERAENRPERTTYRITDHGRTTLEEWLRAMLATPAQEYNEFPAALSFLPTLTPAATLTALAERCTRLDDRLAALDAEIAEVTSFLPRLFAIESEFQRQVVTAELSYVRSLIDDLRTDRITWPQVTPNSRAPSKSVNDS</sequence>
<dbReference type="InterPro" id="IPR005149">
    <property type="entry name" value="Tscrpt_reg_PadR_N"/>
</dbReference>
<name>A0A8J3B7X5_9ACTN</name>
<dbReference type="Proteomes" id="UP000649739">
    <property type="component" value="Unassembled WGS sequence"/>
</dbReference>
<evidence type="ECO:0000313" key="2">
    <source>
        <dbReference type="EMBL" id="GGJ81861.1"/>
    </source>
</evidence>
<dbReference type="PANTHER" id="PTHR43252">
    <property type="entry name" value="TRANSCRIPTIONAL REGULATOR YQJI"/>
    <property type="match status" value="1"/>
</dbReference>
<evidence type="ECO:0000259" key="1">
    <source>
        <dbReference type="Pfam" id="PF03551"/>
    </source>
</evidence>
<protein>
    <submittedName>
        <fullName evidence="2">PadR family transcriptional regulator</fullName>
    </submittedName>
</protein>
<dbReference type="EMBL" id="BMQB01000001">
    <property type="protein sequence ID" value="GGJ81861.1"/>
    <property type="molecule type" value="Genomic_DNA"/>
</dbReference>
<accession>A0A8J3B7X5</accession>